<dbReference type="Gene3D" id="2.10.90.10">
    <property type="entry name" value="Cystine-knot cytokines"/>
    <property type="match status" value="1"/>
</dbReference>
<dbReference type="Proteomes" id="UP001642483">
    <property type="component" value="Unassembled WGS sequence"/>
</dbReference>
<evidence type="ECO:0000313" key="8">
    <source>
        <dbReference type="Proteomes" id="UP001642483"/>
    </source>
</evidence>
<dbReference type="InterPro" id="IPR010345">
    <property type="entry name" value="IL-17_fam"/>
</dbReference>
<sequence length="191" mass="21833">MAATMKTMTQLAICFVFFTCLAAALKFDRFKRRMENQYNCRDPRIQNKTECEMVMSHPTLQKSYKLLQEASEDELREAYQRSRSKRSNGDKNCPVMNAEYLNQHRDSNDDGARSLSPYRLTTKYDNDLIPSYYKEAECLCNGCIDPGTGEENADFRSTSLPRPVVFMKISDGQIVNKDLTVGCTCVIAMNV</sequence>
<keyword evidence="4 6" id="KW-0732">Signal</keyword>
<organism evidence="7 8">
    <name type="scientific">Clavelina lepadiformis</name>
    <name type="common">Light-bulb sea squirt</name>
    <name type="synonym">Ascidia lepadiformis</name>
    <dbReference type="NCBI Taxonomy" id="159417"/>
    <lineage>
        <taxon>Eukaryota</taxon>
        <taxon>Metazoa</taxon>
        <taxon>Chordata</taxon>
        <taxon>Tunicata</taxon>
        <taxon>Ascidiacea</taxon>
        <taxon>Aplousobranchia</taxon>
        <taxon>Clavelinidae</taxon>
        <taxon>Clavelina</taxon>
    </lineage>
</organism>
<evidence type="ECO:0000256" key="3">
    <source>
        <dbReference type="ARBA" id="ARBA00022525"/>
    </source>
</evidence>
<evidence type="ECO:0000256" key="5">
    <source>
        <dbReference type="SAM" id="MobiDB-lite"/>
    </source>
</evidence>
<keyword evidence="3" id="KW-0964">Secreted</keyword>
<reference evidence="7 8" key="1">
    <citation type="submission" date="2024-02" db="EMBL/GenBank/DDBJ databases">
        <authorList>
            <person name="Daric V."/>
            <person name="Darras S."/>
        </authorList>
    </citation>
    <scope>NUCLEOTIDE SEQUENCE [LARGE SCALE GENOMIC DNA]</scope>
</reference>
<proteinExistence type="inferred from homology"/>
<dbReference type="InterPro" id="IPR029034">
    <property type="entry name" value="Cystine-knot_cytokine"/>
</dbReference>
<feature type="chain" id="PRO_5045431428" description="Interleukin 17-like protein" evidence="6">
    <location>
        <begin position="24"/>
        <end position="191"/>
    </location>
</feature>
<feature type="signal peptide" evidence="6">
    <location>
        <begin position="1"/>
        <end position="23"/>
    </location>
</feature>
<evidence type="ECO:0000256" key="2">
    <source>
        <dbReference type="ARBA" id="ARBA00007236"/>
    </source>
</evidence>
<comment type="subcellular location">
    <subcellularLocation>
        <location evidence="1">Secreted</location>
    </subcellularLocation>
</comment>
<comment type="caution">
    <text evidence="7">The sequence shown here is derived from an EMBL/GenBank/DDBJ whole genome shotgun (WGS) entry which is preliminary data.</text>
</comment>
<comment type="similarity">
    <text evidence="2">Belongs to the IL-17 family.</text>
</comment>
<evidence type="ECO:0000256" key="6">
    <source>
        <dbReference type="SAM" id="SignalP"/>
    </source>
</evidence>
<evidence type="ECO:0000256" key="1">
    <source>
        <dbReference type="ARBA" id="ARBA00004613"/>
    </source>
</evidence>
<evidence type="ECO:0008006" key="9">
    <source>
        <dbReference type="Google" id="ProtNLM"/>
    </source>
</evidence>
<name>A0ABP0FLN7_CLALP</name>
<evidence type="ECO:0000256" key="4">
    <source>
        <dbReference type="ARBA" id="ARBA00022729"/>
    </source>
</evidence>
<feature type="region of interest" description="Disordered" evidence="5">
    <location>
        <begin position="75"/>
        <end position="94"/>
    </location>
</feature>
<evidence type="ECO:0000313" key="7">
    <source>
        <dbReference type="EMBL" id="CAK8679312.1"/>
    </source>
</evidence>
<accession>A0ABP0FLN7</accession>
<gene>
    <name evidence="7" type="ORF">CVLEPA_LOCUS9560</name>
</gene>
<dbReference type="Pfam" id="PF06083">
    <property type="entry name" value="IL17"/>
    <property type="match status" value="1"/>
</dbReference>
<dbReference type="SUPFAM" id="SSF57501">
    <property type="entry name" value="Cystine-knot cytokines"/>
    <property type="match status" value="1"/>
</dbReference>
<keyword evidence="8" id="KW-1185">Reference proteome</keyword>
<protein>
    <recommendedName>
        <fullName evidence="9">Interleukin 17-like protein</fullName>
    </recommendedName>
</protein>
<dbReference type="EMBL" id="CAWYQH010000057">
    <property type="protein sequence ID" value="CAK8679312.1"/>
    <property type="molecule type" value="Genomic_DNA"/>
</dbReference>